<name>A0A834CGK5_ORYME</name>
<reference evidence="2" key="1">
    <citation type="journal article" name="BMC Genomics">
        <title>Long-read sequencing and de novo genome assembly of marine medaka (Oryzias melastigma).</title>
        <authorList>
            <person name="Liang P."/>
            <person name="Saqib H.S.A."/>
            <person name="Ni X."/>
            <person name="Shen Y."/>
        </authorList>
    </citation>
    <scope>NUCLEOTIDE SEQUENCE</scope>
    <source>
        <strain evidence="2">Bigg-433</strain>
    </source>
</reference>
<accession>A0A834CGK5</accession>
<dbReference type="EMBL" id="WKFB01000291">
    <property type="protein sequence ID" value="KAF6728163.1"/>
    <property type="molecule type" value="Genomic_DNA"/>
</dbReference>
<feature type="compositionally biased region" description="Polar residues" evidence="1">
    <location>
        <begin position="1"/>
        <end position="15"/>
    </location>
</feature>
<protein>
    <submittedName>
        <fullName evidence="2">Uncharacterized protein</fullName>
    </submittedName>
</protein>
<sequence length="72" mass="7898">MDCSKSVPNTPSSQSKQHRGPTAQSCSWSPGRRQRESTHLPSPPAHPALSSRNAQRRGASMPRQRDSSRLCS</sequence>
<dbReference type="AlphaFoldDB" id="A0A834CGK5"/>
<proteinExistence type="predicted"/>
<organism evidence="2 3">
    <name type="scientific">Oryzias melastigma</name>
    <name type="common">Marine medaka</name>
    <dbReference type="NCBI Taxonomy" id="30732"/>
    <lineage>
        <taxon>Eukaryota</taxon>
        <taxon>Metazoa</taxon>
        <taxon>Chordata</taxon>
        <taxon>Craniata</taxon>
        <taxon>Vertebrata</taxon>
        <taxon>Euteleostomi</taxon>
        <taxon>Actinopterygii</taxon>
        <taxon>Neopterygii</taxon>
        <taxon>Teleostei</taxon>
        <taxon>Neoteleostei</taxon>
        <taxon>Acanthomorphata</taxon>
        <taxon>Ovalentaria</taxon>
        <taxon>Atherinomorphae</taxon>
        <taxon>Beloniformes</taxon>
        <taxon>Adrianichthyidae</taxon>
        <taxon>Oryziinae</taxon>
        <taxon>Oryzias</taxon>
    </lineage>
</organism>
<gene>
    <name evidence="2" type="ORF">FQA47_007878</name>
</gene>
<comment type="caution">
    <text evidence="2">The sequence shown here is derived from an EMBL/GenBank/DDBJ whole genome shotgun (WGS) entry which is preliminary data.</text>
</comment>
<feature type="compositionally biased region" description="Basic and acidic residues" evidence="1">
    <location>
        <begin position="63"/>
        <end position="72"/>
    </location>
</feature>
<evidence type="ECO:0000313" key="2">
    <source>
        <dbReference type="EMBL" id="KAF6728163.1"/>
    </source>
</evidence>
<evidence type="ECO:0000256" key="1">
    <source>
        <dbReference type="SAM" id="MobiDB-lite"/>
    </source>
</evidence>
<dbReference type="Proteomes" id="UP000646548">
    <property type="component" value="Unassembled WGS sequence"/>
</dbReference>
<feature type="region of interest" description="Disordered" evidence="1">
    <location>
        <begin position="1"/>
        <end position="72"/>
    </location>
</feature>
<evidence type="ECO:0000313" key="3">
    <source>
        <dbReference type="Proteomes" id="UP000646548"/>
    </source>
</evidence>